<dbReference type="OrthoDB" id="435943at2759"/>
<gene>
    <name evidence="3" type="ORF">SNAT2548_LOCUS34048</name>
</gene>
<feature type="region of interest" description="Disordered" evidence="2">
    <location>
        <begin position="246"/>
        <end position="280"/>
    </location>
</feature>
<organism evidence="3 4">
    <name type="scientific">Symbiodinium natans</name>
    <dbReference type="NCBI Taxonomy" id="878477"/>
    <lineage>
        <taxon>Eukaryota</taxon>
        <taxon>Sar</taxon>
        <taxon>Alveolata</taxon>
        <taxon>Dinophyceae</taxon>
        <taxon>Suessiales</taxon>
        <taxon>Symbiodiniaceae</taxon>
        <taxon>Symbiodinium</taxon>
    </lineage>
</organism>
<dbReference type="AlphaFoldDB" id="A0A812UTK2"/>
<protein>
    <submittedName>
        <fullName evidence="3">Uncharacterized protein</fullName>
    </submittedName>
</protein>
<accession>A0A812UTK2</accession>
<feature type="coiled-coil region" evidence="1">
    <location>
        <begin position="85"/>
        <end position="155"/>
    </location>
</feature>
<feature type="region of interest" description="Disordered" evidence="2">
    <location>
        <begin position="25"/>
        <end position="52"/>
    </location>
</feature>
<dbReference type="Proteomes" id="UP000604046">
    <property type="component" value="Unassembled WGS sequence"/>
</dbReference>
<keyword evidence="1" id="KW-0175">Coiled coil</keyword>
<evidence type="ECO:0000256" key="2">
    <source>
        <dbReference type="SAM" id="MobiDB-lite"/>
    </source>
</evidence>
<dbReference type="EMBL" id="CAJNDS010002790">
    <property type="protein sequence ID" value="CAE7598379.1"/>
    <property type="molecule type" value="Genomic_DNA"/>
</dbReference>
<name>A0A812UTK2_9DINO</name>
<keyword evidence="4" id="KW-1185">Reference proteome</keyword>
<reference evidence="3" key="1">
    <citation type="submission" date="2021-02" db="EMBL/GenBank/DDBJ databases">
        <authorList>
            <person name="Dougan E. K."/>
            <person name="Rhodes N."/>
            <person name="Thang M."/>
            <person name="Chan C."/>
        </authorList>
    </citation>
    <scope>NUCLEOTIDE SEQUENCE</scope>
</reference>
<sequence length="427" mass="46063">MGKPWKANSGNGKWAYWSGSWAAASPKHRGQAPWHSWKSDGNQNTGKEQPFPTYTKMAIAGASGNQDAQASSLGGAGTDDFIKHLQKAINDSRKLTSKLQKLSQDRQMKTSQWDAFQAELRKNFISQKKAFEADMAKIEREYVEAERQRDTAMINIRTLASHGKTIEAKPEPTVTAEEAAAWRDLLTLSQMEEEDVSEAEVARMLQSSTGLSWEEKMQRLVGNLGERSSVGESSARTPQVDASSLHLAGHGFATPDRRTTRVPQMTPAAAKKPGPTEQDLATAAAVSKYVSTSPTVAASDPYQGDAATHLHVGGMTAEPSGLHNPTYGPLGRRSPHSGRKKDLPTGRVTGPPDAPRASVKAASMQFSPTRTAGGIDLAAKLDARRQALDPNGLVSQPSTVTVPAVIDDDISDMEQDGARHASLERME</sequence>
<evidence type="ECO:0000313" key="4">
    <source>
        <dbReference type="Proteomes" id="UP000604046"/>
    </source>
</evidence>
<evidence type="ECO:0000256" key="1">
    <source>
        <dbReference type="SAM" id="Coils"/>
    </source>
</evidence>
<evidence type="ECO:0000313" key="3">
    <source>
        <dbReference type="EMBL" id="CAE7598379.1"/>
    </source>
</evidence>
<feature type="region of interest" description="Disordered" evidence="2">
    <location>
        <begin position="313"/>
        <end position="358"/>
    </location>
</feature>
<proteinExistence type="predicted"/>
<comment type="caution">
    <text evidence="3">The sequence shown here is derived from an EMBL/GenBank/DDBJ whole genome shotgun (WGS) entry which is preliminary data.</text>
</comment>